<proteinExistence type="predicted"/>
<dbReference type="EMBL" id="BAAAZC010000015">
    <property type="protein sequence ID" value="GAA3971541.1"/>
    <property type="molecule type" value="Genomic_DNA"/>
</dbReference>
<protein>
    <submittedName>
        <fullName evidence="1">Uncharacterized protein</fullName>
    </submittedName>
</protein>
<organism evidence="1 2">
    <name type="scientific">Mucilaginibacter dorajii</name>
    <dbReference type="NCBI Taxonomy" id="692994"/>
    <lineage>
        <taxon>Bacteria</taxon>
        <taxon>Pseudomonadati</taxon>
        <taxon>Bacteroidota</taxon>
        <taxon>Sphingobacteriia</taxon>
        <taxon>Sphingobacteriales</taxon>
        <taxon>Sphingobacteriaceae</taxon>
        <taxon>Mucilaginibacter</taxon>
    </lineage>
</organism>
<comment type="caution">
    <text evidence="1">The sequence shown here is derived from an EMBL/GenBank/DDBJ whole genome shotgun (WGS) entry which is preliminary data.</text>
</comment>
<keyword evidence="2" id="KW-1185">Reference proteome</keyword>
<evidence type="ECO:0000313" key="1">
    <source>
        <dbReference type="EMBL" id="GAA3971541.1"/>
    </source>
</evidence>
<gene>
    <name evidence="1" type="ORF">GCM10022210_21170</name>
</gene>
<accession>A0ABP7PV25</accession>
<name>A0ABP7PV25_9SPHI</name>
<sequence length="86" mass="8997">MHILNVQAVAETVFVQKLTHQKFGLGILSLNPGHVVASGFFGVYIGHSVKLLQLGLYNGFVLHVAMRVGALGIAADTGPALKACAV</sequence>
<reference evidence="2" key="1">
    <citation type="journal article" date="2019" name="Int. J. Syst. Evol. Microbiol.">
        <title>The Global Catalogue of Microorganisms (GCM) 10K type strain sequencing project: providing services to taxonomists for standard genome sequencing and annotation.</title>
        <authorList>
            <consortium name="The Broad Institute Genomics Platform"/>
            <consortium name="The Broad Institute Genome Sequencing Center for Infectious Disease"/>
            <person name="Wu L."/>
            <person name="Ma J."/>
        </authorList>
    </citation>
    <scope>NUCLEOTIDE SEQUENCE [LARGE SCALE GENOMIC DNA]</scope>
    <source>
        <strain evidence="2">JCM 16601</strain>
    </source>
</reference>
<evidence type="ECO:0000313" key="2">
    <source>
        <dbReference type="Proteomes" id="UP001500742"/>
    </source>
</evidence>
<dbReference type="Proteomes" id="UP001500742">
    <property type="component" value="Unassembled WGS sequence"/>
</dbReference>